<accession>A0AAU6Q761</accession>
<keyword evidence="1" id="KW-0732">Signal</keyword>
<gene>
    <name evidence="2" type="ORF">WDJ50_14965</name>
</gene>
<reference evidence="2" key="1">
    <citation type="submission" date="2024-03" db="EMBL/GenBank/DDBJ databases">
        <title>Deinococcus weizhi sp. nov., isolated from human skin.</title>
        <authorList>
            <person name="Wei Z."/>
            <person name="Tian F."/>
            <person name="Yang C."/>
            <person name="Xin L.T."/>
            <person name="Wen Z.J."/>
            <person name="Lan K.C."/>
            <person name="Yu L."/>
            <person name="Zhe W."/>
            <person name="Dan F.D."/>
            <person name="Jun W."/>
            <person name="Rui Z."/>
            <person name="Yong X.J."/>
            <person name="Ting Y."/>
            <person name="Wei X."/>
            <person name="Xu Z.G."/>
            <person name="Xin Z."/>
            <person name="Dong F.G."/>
            <person name="Ni X.M."/>
            <person name="Zheng M.G."/>
            <person name="Chun Y."/>
            <person name="Qian W.X."/>
        </authorList>
    </citation>
    <scope>NUCLEOTIDE SEQUENCE</scope>
    <source>
        <strain evidence="2">VB142</strain>
    </source>
</reference>
<dbReference type="RefSeq" id="WP_339097843.1">
    <property type="nucleotide sequence ID" value="NZ_CP149783.1"/>
</dbReference>
<evidence type="ECO:0008006" key="3">
    <source>
        <dbReference type="Google" id="ProtNLM"/>
    </source>
</evidence>
<evidence type="ECO:0000313" key="2">
    <source>
        <dbReference type="EMBL" id="WYF46364.1"/>
    </source>
</evidence>
<feature type="signal peptide" evidence="1">
    <location>
        <begin position="1"/>
        <end position="17"/>
    </location>
</feature>
<evidence type="ECO:0000256" key="1">
    <source>
        <dbReference type="SAM" id="SignalP"/>
    </source>
</evidence>
<dbReference type="EMBL" id="CP149783">
    <property type="protein sequence ID" value="WYF46364.1"/>
    <property type="molecule type" value="Genomic_DNA"/>
</dbReference>
<feature type="chain" id="PRO_5043997260" description="Lipoprotein" evidence="1">
    <location>
        <begin position="18"/>
        <end position="138"/>
    </location>
</feature>
<dbReference type="AlphaFoldDB" id="A0AAU6Q761"/>
<organism evidence="2">
    <name type="scientific">Deinococcus sp. VB142</name>
    <dbReference type="NCBI Taxonomy" id="3112952"/>
    <lineage>
        <taxon>Bacteria</taxon>
        <taxon>Thermotogati</taxon>
        <taxon>Deinococcota</taxon>
        <taxon>Deinococci</taxon>
        <taxon>Deinococcales</taxon>
        <taxon>Deinococcaceae</taxon>
        <taxon>Deinococcus</taxon>
    </lineage>
</organism>
<dbReference type="PROSITE" id="PS51257">
    <property type="entry name" value="PROKAR_LIPOPROTEIN"/>
    <property type="match status" value="1"/>
</dbReference>
<proteinExistence type="predicted"/>
<sequence length="138" mass="14777">MRKYLLLLTLLTSAACAGVVPQSKLPSVTALAQGAQMPGVIATDLSSYQKPSLLLRENTGVPDRWVKITVPGNSPQVARLGSTITVPAAPGVRICIEPTDIPMQFSILLEEGQTTLDFFKSTVNVSHPSRNFDLQLGC</sequence>
<name>A0AAU6Q761_9DEIO</name>
<protein>
    <recommendedName>
        <fullName evidence="3">Lipoprotein</fullName>
    </recommendedName>
</protein>